<gene>
    <name evidence="1" type="ORF">RCL2_000960100</name>
</gene>
<sequence length="139" mass="16464">MLNFKEIFNIFMLYVQKSASIWTLILQISFEKFCFETLLKENIYTDFLSFFLGKPVLKLNTRILTGKVVLKLGYRIFKFPGKKVSSNFDSESPGLVRTMNRTLINVFLWLWIQLDIGKIFKFPWSGIPILIRTRFSLEY</sequence>
<comment type="caution">
    <text evidence="1">The sequence shown here is derived from an EMBL/GenBank/DDBJ whole genome shotgun (WGS) entry which is preliminary data.</text>
</comment>
<organism evidence="1 2">
    <name type="scientific">Rhizophagus clarus</name>
    <dbReference type="NCBI Taxonomy" id="94130"/>
    <lineage>
        <taxon>Eukaryota</taxon>
        <taxon>Fungi</taxon>
        <taxon>Fungi incertae sedis</taxon>
        <taxon>Mucoromycota</taxon>
        <taxon>Glomeromycotina</taxon>
        <taxon>Glomeromycetes</taxon>
        <taxon>Glomerales</taxon>
        <taxon>Glomeraceae</taxon>
        <taxon>Rhizophagus</taxon>
    </lineage>
</organism>
<dbReference type="Proteomes" id="UP000615446">
    <property type="component" value="Unassembled WGS sequence"/>
</dbReference>
<dbReference type="AlphaFoldDB" id="A0A8H3L828"/>
<evidence type="ECO:0000313" key="1">
    <source>
        <dbReference type="EMBL" id="GES82389.1"/>
    </source>
</evidence>
<name>A0A8H3L828_9GLOM</name>
<dbReference type="EMBL" id="BLAL01000060">
    <property type="protein sequence ID" value="GES82389.1"/>
    <property type="molecule type" value="Genomic_DNA"/>
</dbReference>
<evidence type="ECO:0000313" key="2">
    <source>
        <dbReference type="Proteomes" id="UP000615446"/>
    </source>
</evidence>
<proteinExistence type="predicted"/>
<protein>
    <submittedName>
        <fullName evidence="1">Uncharacterized protein</fullName>
    </submittedName>
</protein>
<accession>A0A8H3L828</accession>
<reference evidence="1" key="1">
    <citation type="submission" date="2019-10" db="EMBL/GenBank/DDBJ databases">
        <title>Conservation and host-specific expression of non-tandemly repeated heterogenous ribosome RNA gene in arbuscular mycorrhizal fungi.</title>
        <authorList>
            <person name="Maeda T."/>
            <person name="Kobayashi Y."/>
            <person name="Nakagawa T."/>
            <person name="Ezawa T."/>
            <person name="Yamaguchi K."/>
            <person name="Bino T."/>
            <person name="Nishimoto Y."/>
            <person name="Shigenobu S."/>
            <person name="Kawaguchi M."/>
        </authorList>
    </citation>
    <scope>NUCLEOTIDE SEQUENCE</scope>
    <source>
        <strain evidence="1">HR1</strain>
    </source>
</reference>